<dbReference type="EMBL" id="CP021434">
    <property type="protein sequence ID" value="ARU60131.1"/>
    <property type="molecule type" value="Genomic_DNA"/>
</dbReference>
<protein>
    <recommendedName>
        <fullName evidence="4">Transporter</fullName>
    </recommendedName>
</protein>
<dbReference type="KEGG" id="tum:CBW65_02950"/>
<feature type="compositionally biased region" description="Gly residues" evidence="1">
    <location>
        <begin position="64"/>
        <end position="111"/>
    </location>
</feature>
<keyword evidence="3" id="KW-1185">Reference proteome</keyword>
<evidence type="ECO:0000313" key="3">
    <source>
        <dbReference type="Proteomes" id="UP000195437"/>
    </source>
</evidence>
<reference evidence="3" key="1">
    <citation type="submission" date="2017-05" db="EMBL/GenBank/DDBJ databases">
        <authorList>
            <person name="Sung H."/>
        </authorList>
    </citation>
    <scope>NUCLEOTIDE SEQUENCE [LARGE SCALE GENOMIC DNA]</scope>
    <source>
        <strain evidence="3">AR23208</strain>
    </source>
</reference>
<dbReference type="OrthoDB" id="2068061at2"/>
<evidence type="ECO:0000313" key="2">
    <source>
        <dbReference type="EMBL" id="ARU60131.1"/>
    </source>
</evidence>
<dbReference type="RefSeq" id="WP_087455519.1">
    <property type="nucleotide sequence ID" value="NZ_CP021434.1"/>
</dbReference>
<dbReference type="AlphaFoldDB" id="A0A1Y0II00"/>
<name>A0A1Y0II00_9BACL</name>
<evidence type="ECO:0000256" key="1">
    <source>
        <dbReference type="SAM" id="MobiDB-lite"/>
    </source>
</evidence>
<proteinExistence type="predicted"/>
<organism evidence="2 3">
    <name type="scientific">Tumebacillus avium</name>
    <dbReference type="NCBI Taxonomy" id="1903704"/>
    <lineage>
        <taxon>Bacteria</taxon>
        <taxon>Bacillati</taxon>
        <taxon>Bacillota</taxon>
        <taxon>Bacilli</taxon>
        <taxon>Bacillales</taxon>
        <taxon>Alicyclobacillaceae</taxon>
        <taxon>Tumebacillus</taxon>
    </lineage>
</organism>
<gene>
    <name evidence="2" type="ORF">CBW65_02950</name>
</gene>
<dbReference type="Proteomes" id="UP000195437">
    <property type="component" value="Chromosome"/>
</dbReference>
<sequence length="198" mass="21023">MSKRKKKRYDDEFEYEYREFPAVYTYDPRFFPGGAPGFPGGTPTPGGMPLPPGRPPVLKPPFGGPGGFPGGPGGFPGGPGGFPGGPGGFPGGPGGFPGGPGGFPGGPGGPGHAPTTPPPNFIPQKPLTVGGPQQLAVSAPSLRPCLFRFTYVWLRNGNAFWFYPVFLDRRTVAGFRWNGFSWAYVGLDLRRIEFFQCT</sequence>
<evidence type="ECO:0008006" key="4">
    <source>
        <dbReference type="Google" id="ProtNLM"/>
    </source>
</evidence>
<feature type="region of interest" description="Disordered" evidence="1">
    <location>
        <begin position="34"/>
        <end position="122"/>
    </location>
</feature>
<accession>A0A1Y0II00</accession>
<feature type="compositionally biased region" description="Gly residues" evidence="1">
    <location>
        <begin position="34"/>
        <end position="44"/>
    </location>
</feature>
<feature type="compositionally biased region" description="Pro residues" evidence="1">
    <location>
        <begin position="46"/>
        <end position="63"/>
    </location>
</feature>